<gene>
    <name evidence="1" type="ORF">Gilli_3280</name>
</gene>
<evidence type="ECO:0000313" key="1">
    <source>
        <dbReference type="EMBL" id="EHQ03886.1"/>
    </source>
</evidence>
<proteinExistence type="predicted"/>
<dbReference type="PROSITE" id="PS51257">
    <property type="entry name" value="PROKAR_LIPOPROTEIN"/>
    <property type="match status" value="1"/>
</dbReference>
<dbReference type="OrthoDB" id="1452177at2"/>
<name>H2BUK8_GILLR</name>
<dbReference type="EMBL" id="JH594606">
    <property type="protein sequence ID" value="EHQ03886.1"/>
    <property type="molecule type" value="Genomic_DNA"/>
</dbReference>
<protein>
    <recommendedName>
        <fullName evidence="3">Lipoprotein</fullName>
    </recommendedName>
</protein>
<evidence type="ECO:0000313" key="2">
    <source>
        <dbReference type="Proteomes" id="UP000003844"/>
    </source>
</evidence>
<keyword evidence="2" id="KW-1185">Reference proteome</keyword>
<dbReference type="eggNOG" id="ENOG50347YU">
    <property type="taxonomic scope" value="Bacteria"/>
</dbReference>
<dbReference type="RefSeq" id="WP_006990192.1">
    <property type="nucleotide sequence ID" value="NZ_JH594606.1"/>
</dbReference>
<dbReference type="Proteomes" id="UP000003844">
    <property type="component" value="Unassembled WGS sequence"/>
</dbReference>
<dbReference type="AlphaFoldDB" id="H2BUK8"/>
<evidence type="ECO:0008006" key="3">
    <source>
        <dbReference type="Google" id="ProtNLM"/>
    </source>
</evidence>
<dbReference type="STRING" id="865937.Gilli_3280"/>
<reference evidence="2" key="1">
    <citation type="journal article" date="2012" name="Stand. Genomic Sci.">
        <title>Genome sequence of the Antarctic rhodopsins-containing flavobacterium Gillisia limnaea type strain (R-8282(T)).</title>
        <authorList>
            <person name="Riedel T."/>
            <person name="Held B."/>
            <person name="Nolan M."/>
            <person name="Lucas S."/>
            <person name="Lapidus A."/>
            <person name="Tice H."/>
            <person name="Del Rio T.G."/>
            <person name="Cheng J.F."/>
            <person name="Han C."/>
            <person name="Tapia R."/>
            <person name="Goodwin L.A."/>
            <person name="Pitluck S."/>
            <person name="Liolios K."/>
            <person name="Mavromatis K."/>
            <person name="Pagani I."/>
            <person name="Ivanova N."/>
            <person name="Mikhailova N."/>
            <person name="Pati A."/>
            <person name="Chen A."/>
            <person name="Palaniappan K."/>
            <person name="Land M."/>
            <person name="Rohde M."/>
            <person name="Tindall B.J."/>
            <person name="Detter J.C."/>
            <person name="Goker M."/>
            <person name="Bristow J."/>
            <person name="Eisen J.A."/>
            <person name="Markowitz V."/>
            <person name="Hugenholtz P."/>
            <person name="Kyrpides N.C."/>
            <person name="Klenk H.P."/>
            <person name="Woyke T."/>
        </authorList>
    </citation>
    <scope>NUCLEOTIDE SEQUENCE [LARGE SCALE GENOMIC DNA]</scope>
    <source>
        <strain evidence="2">DSM 15749 / LMG 21470 / R-8282</strain>
    </source>
</reference>
<accession>H2BUK8</accession>
<dbReference type="HOGENOM" id="CLU_1765427_0_0_10"/>
<organism evidence="1 2">
    <name type="scientific">Gillisia limnaea (strain DSM 15749 / LMG 21470 / R-8282)</name>
    <dbReference type="NCBI Taxonomy" id="865937"/>
    <lineage>
        <taxon>Bacteria</taxon>
        <taxon>Pseudomonadati</taxon>
        <taxon>Bacteroidota</taxon>
        <taxon>Flavobacteriia</taxon>
        <taxon>Flavobacteriales</taxon>
        <taxon>Flavobacteriaceae</taxon>
        <taxon>Gillisia</taxon>
    </lineage>
</organism>
<sequence>MRKPIIFPIIFLFIFFTSCTIEDEAIDLTYRDDILIETTVFFTEDSEDYDISFTYFETDGYNNLTKKTEGYSGGIRGNKQVFYHTVKEYKKAGLKMIPEEQISEVWIDLYLLGAGKDIFHHFISRDNKGFTFLYDFETYSQEVIWEE</sequence>